<dbReference type="AlphaFoldDB" id="A0A4R2KQL0"/>
<dbReference type="NCBIfam" id="NF008750">
    <property type="entry name" value="PRK11784.1-2"/>
    <property type="match status" value="1"/>
</dbReference>
<dbReference type="GO" id="GO:0002098">
    <property type="term" value="P:tRNA wobble uridine modification"/>
    <property type="evidence" value="ECO:0007669"/>
    <property type="project" value="UniProtKB-UniRule"/>
</dbReference>
<feature type="domain" description="Rhodanese" evidence="3">
    <location>
        <begin position="27"/>
        <end position="150"/>
    </location>
</feature>
<comment type="similarity">
    <text evidence="2">Belongs to the SelU family.</text>
</comment>
<evidence type="ECO:0000313" key="4">
    <source>
        <dbReference type="EMBL" id="TCO73226.1"/>
    </source>
</evidence>
<dbReference type="CDD" id="cd01520">
    <property type="entry name" value="RHOD_YbbB"/>
    <property type="match status" value="1"/>
</dbReference>
<dbReference type="HAMAP" id="MF_01622">
    <property type="entry name" value="tRNA_sel_U_synth"/>
    <property type="match status" value="1"/>
</dbReference>
<comment type="catalytic activity">
    <reaction evidence="2">
        <text>5-methylaminomethyl-2-(Se-phospho)selenouridine(34) in tRNA + H2O = 5-methylaminomethyl-2-selenouridine(34) in tRNA + phosphate</text>
        <dbReference type="Rhea" id="RHEA:60176"/>
        <dbReference type="Rhea" id="RHEA-COMP:10196"/>
        <dbReference type="Rhea" id="RHEA-COMP:15523"/>
        <dbReference type="ChEBI" id="CHEBI:15377"/>
        <dbReference type="ChEBI" id="CHEBI:43474"/>
        <dbReference type="ChEBI" id="CHEBI:82743"/>
        <dbReference type="ChEBI" id="CHEBI:143702"/>
    </reaction>
</comment>
<dbReference type="InterPro" id="IPR017582">
    <property type="entry name" value="SelU"/>
</dbReference>
<name>A0A4R2KQL0_9GAMM</name>
<dbReference type="SUPFAM" id="SSF52540">
    <property type="entry name" value="P-loop containing nucleoside triphosphate hydrolases"/>
    <property type="match status" value="1"/>
</dbReference>
<comment type="caution">
    <text evidence="4">The sequence shown here is derived from an EMBL/GenBank/DDBJ whole genome shotgun (WGS) entry which is preliminary data.</text>
</comment>
<comment type="function">
    <text evidence="2">Involved in the post-transcriptional modification of the uridine at the wobble position (U34) of tRNA(Lys), tRNA(Glu) and tRNA(Gln). Catalyzes the conversion of 2-thiouridine (S2U-RNA) to 2-selenouridine (Se2U-RNA). Acts in a two-step process involving geranylation of 2-thiouridine (S2U) to S-geranyl-2-thiouridine (geS2U) and subsequent selenation of the latter derivative to 2-selenouridine (Se2U) in the tRNA chain.</text>
</comment>
<gene>
    <name evidence="2" type="primary">selU</name>
    <name evidence="4" type="ORF">EV688_11662</name>
</gene>
<comment type="catalytic activity">
    <reaction evidence="2">
        <text>5-methylaminomethyl-2-thiouridine(34) in tRNA + selenophosphate + (2E)-geranyl diphosphate + H2O + H(+) = 5-methylaminomethyl-2-selenouridine(34) in tRNA + (2E)-thiogeraniol + phosphate + diphosphate</text>
        <dbReference type="Rhea" id="RHEA:42716"/>
        <dbReference type="Rhea" id="RHEA-COMP:10195"/>
        <dbReference type="Rhea" id="RHEA-COMP:10196"/>
        <dbReference type="ChEBI" id="CHEBI:15377"/>
        <dbReference type="ChEBI" id="CHEBI:15378"/>
        <dbReference type="ChEBI" id="CHEBI:16144"/>
        <dbReference type="ChEBI" id="CHEBI:33019"/>
        <dbReference type="ChEBI" id="CHEBI:43474"/>
        <dbReference type="ChEBI" id="CHEBI:58057"/>
        <dbReference type="ChEBI" id="CHEBI:74455"/>
        <dbReference type="ChEBI" id="CHEBI:82743"/>
        <dbReference type="ChEBI" id="CHEBI:143703"/>
        <dbReference type="EC" id="2.9.1.3"/>
    </reaction>
</comment>
<comment type="subunit">
    <text evidence="2">Monomer.</text>
</comment>
<dbReference type="SUPFAM" id="SSF52821">
    <property type="entry name" value="Rhodanese/Cell cycle control phosphatase"/>
    <property type="match status" value="1"/>
</dbReference>
<keyword evidence="1 2" id="KW-0711">Selenium</keyword>
<dbReference type="PANTHER" id="PTHR30401:SF0">
    <property type="entry name" value="TRNA 2-SELENOURIDINE SYNTHASE"/>
    <property type="match status" value="1"/>
</dbReference>
<dbReference type="Proteomes" id="UP000294980">
    <property type="component" value="Unassembled WGS sequence"/>
</dbReference>
<dbReference type="PANTHER" id="PTHR30401">
    <property type="entry name" value="TRNA 2-SELENOURIDINE SYNTHASE"/>
    <property type="match status" value="1"/>
</dbReference>
<evidence type="ECO:0000256" key="2">
    <source>
        <dbReference type="HAMAP-Rule" id="MF_01622"/>
    </source>
</evidence>
<comment type="catalytic activity">
    <reaction evidence="2">
        <text>5-methylaminomethyl-S-(2E)-geranyl-thiouridine(34) in tRNA + selenophosphate + H(+) = 5-methylaminomethyl-2-(Se-phospho)selenouridine(34) in tRNA + (2E)-thiogeraniol</text>
        <dbReference type="Rhea" id="RHEA:60172"/>
        <dbReference type="Rhea" id="RHEA-COMP:14654"/>
        <dbReference type="Rhea" id="RHEA-COMP:15523"/>
        <dbReference type="ChEBI" id="CHEBI:15378"/>
        <dbReference type="ChEBI" id="CHEBI:16144"/>
        <dbReference type="ChEBI" id="CHEBI:140632"/>
        <dbReference type="ChEBI" id="CHEBI:143702"/>
        <dbReference type="ChEBI" id="CHEBI:143703"/>
    </reaction>
</comment>
<dbReference type="Pfam" id="PF26341">
    <property type="entry name" value="AAA_SelU"/>
    <property type="match status" value="1"/>
</dbReference>
<dbReference type="Gene3D" id="3.40.250.10">
    <property type="entry name" value="Rhodanese-like domain"/>
    <property type="match status" value="1"/>
</dbReference>
<keyword evidence="2" id="KW-0808">Transferase</keyword>
<sequence length="379" mass="42276">MSLAALPKVEPGLMSMRPDTDDYRQLFLNDLPLMDTRAPTEFARGAFPAAVSLPLMTDDERARVGTCYKNDGQDAAIALGHSLVQGSVKAQRLAAWVAFTQANPEGYLYCFRGGLRSQIVQQWLAEAGVHYPRIRGGYKAMRQYLLAELERCIAAARVVLVSGRTGCGKTRVIQALPRAIDLEGLANHRGSTFGALLSPQPSQIDFENRLAIALMKRLAGEDDLVILEDEGRLIGRLALPQSLRERMQDAPRLELDVPLEERVTVVLEDYVVDLGRRYREASGDAGPQQHRERLQADLARTQKRLGGSRYQTVSSLMEAAFDAQETRGALEGHREWITLLLRDYYDPMYDYQMSQRSGRRLMTGSREEVIRVGSGPIGI</sequence>
<dbReference type="EMBL" id="SLWX01000016">
    <property type="protein sequence ID" value="TCO73226.1"/>
    <property type="molecule type" value="Genomic_DNA"/>
</dbReference>
<dbReference type="InterPro" id="IPR058840">
    <property type="entry name" value="AAA_SelU"/>
</dbReference>
<organism evidence="4 5">
    <name type="scientific">Chromatocurvus halotolerans</name>
    <dbReference type="NCBI Taxonomy" id="1132028"/>
    <lineage>
        <taxon>Bacteria</taxon>
        <taxon>Pseudomonadati</taxon>
        <taxon>Pseudomonadota</taxon>
        <taxon>Gammaproteobacteria</taxon>
        <taxon>Cellvibrionales</taxon>
        <taxon>Halieaceae</taxon>
        <taxon>Chromatocurvus</taxon>
    </lineage>
</organism>
<accession>A0A4R2KQL0</accession>
<keyword evidence="5" id="KW-1185">Reference proteome</keyword>
<evidence type="ECO:0000256" key="1">
    <source>
        <dbReference type="ARBA" id="ARBA00023266"/>
    </source>
</evidence>
<protein>
    <recommendedName>
        <fullName evidence="2">tRNA 2-selenouridine synthase</fullName>
        <ecNumber evidence="2">2.9.1.3</ecNumber>
    </recommendedName>
</protein>
<dbReference type="SMART" id="SM00450">
    <property type="entry name" value="RHOD"/>
    <property type="match status" value="1"/>
</dbReference>
<evidence type="ECO:0000313" key="5">
    <source>
        <dbReference type="Proteomes" id="UP000294980"/>
    </source>
</evidence>
<evidence type="ECO:0000259" key="3">
    <source>
        <dbReference type="PROSITE" id="PS50206"/>
    </source>
</evidence>
<dbReference type="NCBIfam" id="NF008751">
    <property type="entry name" value="PRK11784.1-3"/>
    <property type="match status" value="1"/>
</dbReference>
<dbReference type="InterPro" id="IPR001763">
    <property type="entry name" value="Rhodanese-like_dom"/>
</dbReference>
<feature type="active site" description="S-selanylcysteine intermediate" evidence="2">
    <location>
        <position position="110"/>
    </location>
</feature>
<dbReference type="EC" id="2.9.1.3" evidence="2"/>
<dbReference type="PROSITE" id="PS50206">
    <property type="entry name" value="RHODANESE_3"/>
    <property type="match status" value="1"/>
</dbReference>
<dbReference type="InterPro" id="IPR036873">
    <property type="entry name" value="Rhodanese-like_dom_sf"/>
</dbReference>
<dbReference type="GO" id="GO:0043828">
    <property type="term" value="F:tRNA 2-selenouridine synthase activity"/>
    <property type="evidence" value="ECO:0007669"/>
    <property type="project" value="UniProtKB-EC"/>
</dbReference>
<proteinExistence type="inferred from homology"/>
<dbReference type="InterPro" id="IPR027417">
    <property type="entry name" value="P-loop_NTPase"/>
</dbReference>
<comment type="catalytic activity">
    <reaction evidence="2">
        <text>5-methylaminomethyl-2-thiouridine(34) in tRNA + (2E)-geranyl diphosphate = 5-methylaminomethyl-S-(2E)-geranyl-thiouridine(34) in tRNA + diphosphate</text>
        <dbReference type="Rhea" id="RHEA:14085"/>
        <dbReference type="Rhea" id="RHEA-COMP:10195"/>
        <dbReference type="Rhea" id="RHEA-COMP:14654"/>
        <dbReference type="ChEBI" id="CHEBI:33019"/>
        <dbReference type="ChEBI" id="CHEBI:58057"/>
        <dbReference type="ChEBI" id="CHEBI:74455"/>
        <dbReference type="ChEBI" id="CHEBI:140632"/>
    </reaction>
</comment>
<reference evidence="4 5" key="1">
    <citation type="submission" date="2019-03" db="EMBL/GenBank/DDBJ databases">
        <title>Genomic Encyclopedia of Type Strains, Phase IV (KMG-IV): sequencing the most valuable type-strain genomes for metagenomic binning, comparative biology and taxonomic classification.</title>
        <authorList>
            <person name="Goeker M."/>
        </authorList>
    </citation>
    <scope>NUCLEOTIDE SEQUENCE [LARGE SCALE GENOMIC DNA]</scope>
    <source>
        <strain evidence="4 5">DSM 23344</strain>
    </source>
</reference>
<dbReference type="GO" id="GO:0016765">
    <property type="term" value="F:transferase activity, transferring alkyl or aryl (other than methyl) groups"/>
    <property type="evidence" value="ECO:0007669"/>
    <property type="project" value="UniProtKB-UniRule"/>
</dbReference>
<dbReference type="NCBIfam" id="TIGR03167">
    <property type="entry name" value="tRNA_sel_U_synt"/>
    <property type="match status" value="1"/>
</dbReference>